<evidence type="ECO:0000313" key="2">
    <source>
        <dbReference type="EMBL" id="MCT7376801.1"/>
    </source>
</evidence>
<dbReference type="InterPro" id="IPR032710">
    <property type="entry name" value="NTF2-like_dom_sf"/>
</dbReference>
<dbReference type="EMBL" id="JAOCZP010000005">
    <property type="protein sequence ID" value="MCT7376801.1"/>
    <property type="molecule type" value="Genomic_DNA"/>
</dbReference>
<evidence type="ECO:0008006" key="4">
    <source>
        <dbReference type="Google" id="ProtNLM"/>
    </source>
</evidence>
<feature type="chain" id="PRO_5046940022" description="SnoaL-like domain-containing protein" evidence="1">
    <location>
        <begin position="24"/>
        <end position="204"/>
    </location>
</feature>
<reference evidence="2 3" key="1">
    <citation type="submission" date="2022-09" db="EMBL/GenBank/DDBJ databases">
        <title>Chelativorans salina sp. nov., a novel slightly halophilic bacterium isolated from a saline lake sediment enrichment.</title>
        <authorList>
            <person name="Gao L."/>
            <person name="Fang B.-Z."/>
            <person name="Li W.-J."/>
        </authorList>
    </citation>
    <scope>NUCLEOTIDE SEQUENCE [LARGE SCALE GENOMIC DNA]</scope>
    <source>
        <strain evidence="2 3">EGI FJ00035</strain>
    </source>
</reference>
<organism evidence="2 3">
    <name type="scientific">Chelativorans salis</name>
    <dbReference type="NCBI Taxonomy" id="2978478"/>
    <lineage>
        <taxon>Bacteria</taxon>
        <taxon>Pseudomonadati</taxon>
        <taxon>Pseudomonadota</taxon>
        <taxon>Alphaproteobacteria</taxon>
        <taxon>Hyphomicrobiales</taxon>
        <taxon>Phyllobacteriaceae</taxon>
        <taxon>Chelativorans</taxon>
    </lineage>
</organism>
<protein>
    <recommendedName>
        <fullName evidence="4">SnoaL-like domain-containing protein</fullName>
    </recommendedName>
</protein>
<name>A0ABT2LR20_9HYPH</name>
<dbReference type="SUPFAM" id="SSF54427">
    <property type="entry name" value="NTF2-like"/>
    <property type="match status" value="1"/>
</dbReference>
<evidence type="ECO:0000256" key="1">
    <source>
        <dbReference type="SAM" id="SignalP"/>
    </source>
</evidence>
<dbReference type="Proteomes" id="UP001320831">
    <property type="component" value="Unassembled WGS sequence"/>
</dbReference>
<gene>
    <name evidence="2" type="ORF">N5A92_17350</name>
</gene>
<feature type="signal peptide" evidence="1">
    <location>
        <begin position="1"/>
        <end position="23"/>
    </location>
</feature>
<proteinExistence type="predicted"/>
<accession>A0ABT2LR20</accession>
<comment type="caution">
    <text evidence="2">The sequence shown here is derived from an EMBL/GenBank/DDBJ whole genome shotgun (WGS) entry which is preliminary data.</text>
</comment>
<keyword evidence="1" id="KW-0732">Signal</keyword>
<dbReference type="RefSeq" id="WP_260904999.1">
    <property type="nucleotide sequence ID" value="NZ_JAOCZP010000005.1"/>
</dbReference>
<evidence type="ECO:0000313" key="3">
    <source>
        <dbReference type="Proteomes" id="UP001320831"/>
    </source>
</evidence>
<sequence>MKRRTTVLAAGLALIAGTAPIVAQENICAQEGMNSPLELHKAWILKGWELRQGDPEFVFAEEMDRYYDLEDPQGVYYDNFAPNGAPTFDNAAEYGANWEAPVNSSRTIRHALTEHHDQIVGERVASTTLGFVGDIVRLTGERITFNARSQLGWECDSGEWVIRHELNSAWLVEPKEITPFSKRGRIGNDRGNRRPFLCRHVGDR</sequence>
<keyword evidence="3" id="KW-1185">Reference proteome</keyword>
<dbReference type="Gene3D" id="3.10.450.50">
    <property type="match status" value="1"/>
</dbReference>